<dbReference type="EMBL" id="CP022310">
    <property type="protein sequence ID" value="QDI67330.1"/>
    <property type="molecule type" value="Genomic_DNA"/>
</dbReference>
<organism evidence="2 3">
    <name type="scientific">Streptomyces calvus</name>
    <dbReference type="NCBI Taxonomy" id="67282"/>
    <lineage>
        <taxon>Bacteria</taxon>
        <taxon>Bacillati</taxon>
        <taxon>Actinomycetota</taxon>
        <taxon>Actinomycetes</taxon>
        <taxon>Kitasatosporales</taxon>
        <taxon>Streptomycetaceae</taxon>
        <taxon>Streptomyces</taxon>
    </lineage>
</organism>
<feature type="transmembrane region" description="Helical" evidence="1">
    <location>
        <begin position="82"/>
        <end position="103"/>
    </location>
</feature>
<dbReference type="AlphaFoldDB" id="A0A514JJ45"/>
<dbReference type="Proteomes" id="UP000316215">
    <property type="component" value="Chromosome"/>
</dbReference>
<dbReference type="KEGG" id="sast:CD934_00505"/>
<dbReference type="RefSeq" id="WP_142230876.1">
    <property type="nucleotide sequence ID" value="NZ_CP022310.1"/>
</dbReference>
<dbReference type="PROSITE" id="PS51257">
    <property type="entry name" value="PROKAR_LIPOPROTEIN"/>
    <property type="match status" value="1"/>
</dbReference>
<feature type="transmembrane region" description="Helical" evidence="1">
    <location>
        <begin position="115"/>
        <end position="140"/>
    </location>
</feature>
<reference evidence="2 3" key="1">
    <citation type="submission" date="2017-07" db="EMBL/GenBank/DDBJ databases">
        <title>The Complete Genome of Streptomyces asterosporus-ZSY.</title>
        <authorList>
            <person name="Zhang S."/>
        </authorList>
    </citation>
    <scope>NUCLEOTIDE SEQUENCE [LARGE SCALE GENOMIC DNA]</scope>
    <source>
        <strain evidence="2 3">DSM 41452</strain>
    </source>
</reference>
<keyword evidence="1" id="KW-0812">Transmembrane</keyword>
<feature type="transmembrane region" description="Helical" evidence="1">
    <location>
        <begin position="194"/>
        <end position="213"/>
    </location>
</feature>
<feature type="transmembrane region" description="Helical" evidence="1">
    <location>
        <begin position="12"/>
        <end position="34"/>
    </location>
</feature>
<proteinExistence type="predicted"/>
<keyword evidence="3" id="KW-1185">Reference proteome</keyword>
<protein>
    <submittedName>
        <fullName evidence="2">Uncharacterized protein</fullName>
    </submittedName>
</protein>
<gene>
    <name evidence="2" type="ORF">CD934_00505</name>
</gene>
<evidence type="ECO:0000256" key="1">
    <source>
        <dbReference type="SAM" id="Phobius"/>
    </source>
</evidence>
<name>A0A514JJ45_9ACTN</name>
<keyword evidence="1" id="KW-0472">Membrane</keyword>
<keyword evidence="1" id="KW-1133">Transmembrane helix</keyword>
<evidence type="ECO:0000313" key="3">
    <source>
        <dbReference type="Proteomes" id="UP000316215"/>
    </source>
</evidence>
<accession>A0A514JJ45</accession>
<evidence type="ECO:0000313" key="2">
    <source>
        <dbReference type="EMBL" id="QDI67330.1"/>
    </source>
</evidence>
<sequence>MSEKQGADGPPDGLWAACALAACAGVLVWMLGWLTVGVSELDERCAHGLEGPGGDFRMERSSFPPGERCVFADGTTVSSGDVLGWVLWACVVVAAACALLAAVREFAGLRQPRSVVRFAVIALVSCVVLAALCAFVPLAVAPPGREPLSVCSAFTTGIYERAYEVRRSVFPVQATCLYPGGARHDLVPVWWSRLAWAALGALLLALFGLAGAVRRHGGRPRVPEPDTS</sequence>